<feature type="region of interest" description="Disordered" evidence="1">
    <location>
        <begin position="225"/>
        <end position="254"/>
    </location>
</feature>
<feature type="compositionally biased region" description="Polar residues" evidence="1">
    <location>
        <begin position="230"/>
        <end position="254"/>
    </location>
</feature>
<accession>A0A6J8ELF7</accession>
<dbReference type="AlphaFoldDB" id="A0A6J8ELF7"/>
<dbReference type="OrthoDB" id="6178999at2759"/>
<evidence type="ECO:0008006" key="4">
    <source>
        <dbReference type="Google" id="ProtNLM"/>
    </source>
</evidence>
<sequence length="345" mass="38880">MFTIYIPSLITIWTIHKVNNETPKGARSYENVPYTIEYNLDDLESVLCVYFVYEELKFSGWEADDCKNAAVVHHVLCDDGVNGIMDTEAFPKLTFYDKKVVWTEAKKYCEYTNSTLIDLYSELYVVSLFEDSLKLNLTSLTSFWSESPTSSVVFDESMCEFGVGELISHEFGIELQILLSDEFKFKETSTDCTNPIHAIMCKKQTVTIGEYKPLNEPGSTELRIQDNDNTDPMVTDQQASTLGKTAPTTKPTSTVGNNAEGRILTIIMGLICTVSCVILIYKAAPILHQVKHMESSLADEKITRKDVEEQIYDAFTIEMSDDGIRMLTEGVITLNIPPTCHKDII</sequence>
<protein>
    <recommendedName>
        <fullName evidence="4">C-type lectin domain-containing protein</fullName>
    </recommendedName>
</protein>
<dbReference type="Proteomes" id="UP000507470">
    <property type="component" value="Unassembled WGS sequence"/>
</dbReference>
<evidence type="ECO:0000256" key="1">
    <source>
        <dbReference type="SAM" id="MobiDB-lite"/>
    </source>
</evidence>
<name>A0A6J8ELF7_MYTCO</name>
<evidence type="ECO:0000313" key="2">
    <source>
        <dbReference type="EMBL" id="CAC5421400.1"/>
    </source>
</evidence>
<dbReference type="EMBL" id="CACVKT020009350">
    <property type="protein sequence ID" value="CAC5421400.1"/>
    <property type="molecule type" value="Genomic_DNA"/>
</dbReference>
<evidence type="ECO:0000313" key="3">
    <source>
        <dbReference type="Proteomes" id="UP000507470"/>
    </source>
</evidence>
<gene>
    <name evidence="2" type="ORF">MCOR_53534</name>
</gene>
<keyword evidence="3" id="KW-1185">Reference proteome</keyword>
<proteinExistence type="predicted"/>
<organism evidence="2 3">
    <name type="scientific">Mytilus coruscus</name>
    <name type="common">Sea mussel</name>
    <dbReference type="NCBI Taxonomy" id="42192"/>
    <lineage>
        <taxon>Eukaryota</taxon>
        <taxon>Metazoa</taxon>
        <taxon>Spiralia</taxon>
        <taxon>Lophotrochozoa</taxon>
        <taxon>Mollusca</taxon>
        <taxon>Bivalvia</taxon>
        <taxon>Autobranchia</taxon>
        <taxon>Pteriomorphia</taxon>
        <taxon>Mytilida</taxon>
        <taxon>Mytiloidea</taxon>
        <taxon>Mytilidae</taxon>
        <taxon>Mytilinae</taxon>
        <taxon>Mytilus</taxon>
    </lineage>
</organism>
<reference evidence="2 3" key="1">
    <citation type="submission" date="2020-06" db="EMBL/GenBank/DDBJ databases">
        <authorList>
            <person name="Li R."/>
            <person name="Bekaert M."/>
        </authorList>
    </citation>
    <scope>NUCLEOTIDE SEQUENCE [LARGE SCALE GENOMIC DNA]</scope>
    <source>
        <strain evidence="3">wild</strain>
    </source>
</reference>